<evidence type="ECO:0000313" key="2">
    <source>
        <dbReference type="Proteomes" id="UP001221757"/>
    </source>
</evidence>
<accession>A0AAD7GQJ3</accession>
<comment type="caution">
    <text evidence="1">The sequence shown here is derived from an EMBL/GenBank/DDBJ whole genome shotgun (WGS) entry which is preliminary data.</text>
</comment>
<reference evidence="1" key="1">
    <citation type="submission" date="2023-03" db="EMBL/GenBank/DDBJ databases">
        <title>Massive genome expansion in bonnet fungi (Mycena s.s.) driven by repeated elements and novel gene families across ecological guilds.</title>
        <authorList>
            <consortium name="Lawrence Berkeley National Laboratory"/>
            <person name="Harder C.B."/>
            <person name="Miyauchi S."/>
            <person name="Viragh M."/>
            <person name="Kuo A."/>
            <person name="Thoen E."/>
            <person name="Andreopoulos B."/>
            <person name="Lu D."/>
            <person name="Skrede I."/>
            <person name="Drula E."/>
            <person name="Henrissat B."/>
            <person name="Morin E."/>
            <person name="Kohler A."/>
            <person name="Barry K."/>
            <person name="LaButti K."/>
            <person name="Morin E."/>
            <person name="Salamov A."/>
            <person name="Lipzen A."/>
            <person name="Mereny Z."/>
            <person name="Hegedus B."/>
            <person name="Baldrian P."/>
            <person name="Stursova M."/>
            <person name="Weitz H."/>
            <person name="Taylor A."/>
            <person name="Grigoriev I.V."/>
            <person name="Nagy L.G."/>
            <person name="Martin F."/>
            <person name="Kauserud H."/>
        </authorList>
    </citation>
    <scope>NUCLEOTIDE SEQUENCE</scope>
    <source>
        <strain evidence="1">CBHHK067</strain>
    </source>
</reference>
<feature type="non-terminal residue" evidence="1">
    <location>
        <position position="70"/>
    </location>
</feature>
<dbReference type="Proteomes" id="UP001221757">
    <property type="component" value="Unassembled WGS sequence"/>
</dbReference>
<evidence type="ECO:0008006" key="3">
    <source>
        <dbReference type="Google" id="ProtNLM"/>
    </source>
</evidence>
<evidence type="ECO:0000313" key="1">
    <source>
        <dbReference type="EMBL" id="KAJ7701494.1"/>
    </source>
</evidence>
<sequence>KRTLLQATIDTHKALMSPIRCIPQDVLSEIFSACLPTAHNALIDPDKALLLLGRICRPWQSVMYSTLKLW</sequence>
<keyword evidence="2" id="KW-1185">Reference proteome</keyword>
<name>A0AAD7GQJ3_MYCRO</name>
<dbReference type="EMBL" id="JARKIE010000017">
    <property type="protein sequence ID" value="KAJ7701494.1"/>
    <property type="molecule type" value="Genomic_DNA"/>
</dbReference>
<proteinExistence type="predicted"/>
<dbReference type="AlphaFoldDB" id="A0AAD7GQJ3"/>
<organism evidence="1 2">
    <name type="scientific">Mycena rosella</name>
    <name type="common">Pink bonnet</name>
    <name type="synonym">Agaricus rosellus</name>
    <dbReference type="NCBI Taxonomy" id="1033263"/>
    <lineage>
        <taxon>Eukaryota</taxon>
        <taxon>Fungi</taxon>
        <taxon>Dikarya</taxon>
        <taxon>Basidiomycota</taxon>
        <taxon>Agaricomycotina</taxon>
        <taxon>Agaricomycetes</taxon>
        <taxon>Agaricomycetidae</taxon>
        <taxon>Agaricales</taxon>
        <taxon>Marasmiineae</taxon>
        <taxon>Mycenaceae</taxon>
        <taxon>Mycena</taxon>
    </lineage>
</organism>
<gene>
    <name evidence="1" type="ORF">B0H17DRAFT_885120</name>
</gene>
<protein>
    <recommendedName>
        <fullName evidence="3">F-box domain-containing protein</fullName>
    </recommendedName>
</protein>
<feature type="non-terminal residue" evidence="1">
    <location>
        <position position="1"/>
    </location>
</feature>